<dbReference type="AlphaFoldDB" id="A0A917BKH2"/>
<dbReference type="InterPro" id="IPR018961">
    <property type="entry name" value="DnaJ_homolog_subfam-C_membr-28"/>
</dbReference>
<sequence>MTDRPDDRPSEREPRTGRAAARNRAEHQASYVDQQVRLAMARGDFDDLPGAGKPIEGLGGRHDPDWWVKKMVEREQVSVLPPALALRQEDADLDATLDRETAEKVVRDLLEDFNRRVVEARRQLQGGPPVITKLRDVDAEVAAWKQRRGR</sequence>
<dbReference type="RefSeq" id="WP_188779577.1">
    <property type="nucleotide sequence ID" value="NZ_BMKQ01000001.1"/>
</dbReference>
<dbReference type="Pfam" id="PF09350">
    <property type="entry name" value="DJC28_CD"/>
    <property type="match status" value="1"/>
</dbReference>
<reference evidence="3" key="1">
    <citation type="journal article" date="2014" name="Int. J. Syst. Evol. Microbiol.">
        <title>Complete genome sequence of Corynebacterium casei LMG S-19264T (=DSM 44701T), isolated from a smear-ripened cheese.</title>
        <authorList>
            <consortium name="US DOE Joint Genome Institute (JGI-PGF)"/>
            <person name="Walter F."/>
            <person name="Albersmeier A."/>
            <person name="Kalinowski J."/>
            <person name="Ruckert C."/>
        </authorList>
    </citation>
    <scope>NUCLEOTIDE SEQUENCE</scope>
    <source>
        <strain evidence="3">CGMCC 1.16067</strain>
    </source>
</reference>
<dbReference type="EMBL" id="BMKQ01000001">
    <property type="protein sequence ID" value="GGF45511.1"/>
    <property type="molecule type" value="Genomic_DNA"/>
</dbReference>
<feature type="domain" description="DnaJ homologue subfamily C member 28 conserved" evidence="2">
    <location>
        <begin position="32"/>
        <end position="97"/>
    </location>
</feature>
<evidence type="ECO:0000313" key="3">
    <source>
        <dbReference type="EMBL" id="GGF45511.1"/>
    </source>
</evidence>
<name>A0A917BKH2_9ACTN</name>
<proteinExistence type="predicted"/>
<evidence type="ECO:0000313" key="4">
    <source>
        <dbReference type="Proteomes" id="UP000649179"/>
    </source>
</evidence>
<keyword evidence="4" id="KW-1185">Reference proteome</keyword>
<dbReference type="Proteomes" id="UP000649179">
    <property type="component" value="Unassembled WGS sequence"/>
</dbReference>
<accession>A0A917BKH2</accession>
<feature type="compositionally biased region" description="Basic and acidic residues" evidence="1">
    <location>
        <begin position="1"/>
        <end position="16"/>
    </location>
</feature>
<feature type="region of interest" description="Disordered" evidence="1">
    <location>
        <begin position="1"/>
        <end position="30"/>
    </location>
</feature>
<comment type="caution">
    <text evidence="3">The sequence shown here is derived from an EMBL/GenBank/DDBJ whole genome shotgun (WGS) entry which is preliminary data.</text>
</comment>
<gene>
    <name evidence="3" type="ORF">GCM10011519_19260</name>
</gene>
<organism evidence="3 4">
    <name type="scientific">Marmoricola endophyticus</name>
    <dbReference type="NCBI Taxonomy" id="2040280"/>
    <lineage>
        <taxon>Bacteria</taxon>
        <taxon>Bacillati</taxon>
        <taxon>Actinomycetota</taxon>
        <taxon>Actinomycetes</taxon>
        <taxon>Propionibacteriales</taxon>
        <taxon>Nocardioidaceae</taxon>
        <taxon>Marmoricola</taxon>
    </lineage>
</organism>
<evidence type="ECO:0000259" key="2">
    <source>
        <dbReference type="Pfam" id="PF09350"/>
    </source>
</evidence>
<reference evidence="3" key="2">
    <citation type="submission" date="2020-09" db="EMBL/GenBank/DDBJ databases">
        <authorList>
            <person name="Sun Q."/>
            <person name="Zhou Y."/>
        </authorList>
    </citation>
    <scope>NUCLEOTIDE SEQUENCE</scope>
    <source>
        <strain evidence="3">CGMCC 1.16067</strain>
    </source>
</reference>
<protein>
    <submittedName>
        <fullName evidence="3">DUF1992 domain-containing protein</fullName>
    </submittedName>
</protein>
<evidence type="ECO:0000256" key="1">
    <source>
        <dbReference type="SAM" id="MobiDB-lite"/>
    </source>
</evidence>